<dbReference type="InterPro" id="IPR023631">
    <property type="entry name" value="Amidase_dom"/>
</dbReference>
<reference evidence="2 3" key="1">
    <citation type="submission" date="2019-07" db="EMBL/GenBank/DDBJ databases">
        <title>Genomic Encyclopedia of Archaeal and Bacterial Type Strains, Phase II (KMG-II): from individual species to whole genera.</title>
        <authorList>
            <person name="Goeker M."/>
        </authorList>
    </citation>
    <scope>NUCLEOTIDE SEQUENCE [LARGE SCALE GENOMIC DNA]</scope>
    <source>
        <strain evidence="2 3">DSM 46842</strain>
    </source>
</reference>
<gene>
    <name evidence="2" type="ORF">BD833_10253</name>
</gene>
<proteinExistence type="predicted"/>
<dbReference type="EMBL" id="VNHW01000002">
    <property type="protein sequence ID" value="TYP89580.1"/>
    <property type="molecule type" value="Genomic_DNA"/>
</dbReference>
<name>A0A5S5D0M6_9ACTN</name>
<dbReference type="PANTHER" id="PTHR11895:SF76">
    <property type="entry name" value="INDOLEACETAMIDE HYDROLASE"/>
    <property type="match status" value="1"/>
</dbReference>
<feature type="domain" description="Amidase" evidence="1">
    <location>
        <begin position="26"/>
        <end position="456"/>
    </location>
</feature>
<dbReference type="SUPFAM" id="SSF75304">
    <property type="entry name" value="Amidase signature (AS) enzymes"/>
    <property type="match status" value="1"/>
</dbReference>
<dbReference type="InterPro" id="IPR020556">
    <property type="entry name" value="Amidase_CS"/>
</dbReference>
<dbReference type="PANTHER" id="PTHR11895">
    <property type="entry name" value="TRANSAMIDASE"/>
    <property type="match status" value="1"/>
</dbReference>
<evidence type="ECO:0000259" key="1">
    <source>
        <dbReference type="Pfam" id="PF01425"/>
    </source>
</evidence>
<accession>A0A5S5D0M6</accession>
<dbReference type="InterPro" id="IPR036928">
    <property type="entry name" value="AS_sf"/>
</dbReference>
<dbReference type="PROSITE" id="PS00571">
    <property type="entry name" value="AMIDASES"/>
    <property type="match status" value="1"/>
</dbReference>
<dbReference type="InterPro" id="IPR000120">
    <property type="entry name" value="Amidase"/>
</dbReference>
<comment type="caution">
    <text evidence="2">The sequence shown here is derived from an EMBL/GenBank/DDBJ whole genome shotgun (WGS) entry which is preliminary data.</text>
</comment>
<dbReference type="RefSeq" id="WP_166531683.1">
    <property type="nucleotide sequence ID" value="NZ_VNHW01000002.1"/>
</dbReference>
<dbReference type="Pfam" id="PF01425">
    <property type="entry name" value="Amidase"/>
    <property type="match status" value="1"/>
</dbReference>
<protein>
    <submittedName>
        <fullName evidence="2">Amidase</fullName>
    </submittedName>
</protein>
<dbReference type="Proteomes" id="UP000322499">
    <property type="component" value="Unassembled WGS sequence"/>
</dbReference>
<evidence type="ECO:0000313" key="3">
    <source>
        <dbReference type="Proteomes" id="UP000322499"/>
    </source>
</evidence>
<keyword evidence="3" id="KW-1185">Reference proteome</keyword>
<dbReference type="AlphaFoldDB" id="A0A5S5D0M6"/>
<organism evidence="2 3">
    <name type="scientific">Blastococcus xanthinilyticus</name>
    <dbReference type="NCBI Taxonomy" id="1564164"/>
    <lineage>
        <taxon>Bacteria</taxon>
        <taxon>Bacillati</taxon>
        <taxon>Actinomycetota</taxon>
        <taxon>Actinomycetes</taxon>
        <taxon>Geodermatophilales</taxon>
        <taxon>Geodermatophilaceae</taxon>
        <taxon>Blastococcus</taxon>
    </lineage>
</organism>
<sequence length="475" mass="50414">MDVELCHLPAVEQRSLLRSGELSARELLENSLARIEQVNPVLNAVVTLDPEGARRQAAAADEAFAHRRELRPLHGLVMAHKDLLATGGMRTTWGCRLFADHVPAADAHAAARMARAGAVRVGKTNVPEFGLGSHTVNQVFGSTGNPYAPDRSAGGSSGGAAAALAAGMVSLADGGDMGGSLRNPASFCNVVGLRPPPGRVTQAPVERGSWPDLAVLGPLGRTVRDTALLHGVLSGFDPADPNSVPGTGEEFLALADEPARDRMPGLRVGWTPDLGGLPVDPEVTAVLERDGRTAFERLGASVVDWAADFRGADVAFSTIRAWSVAGRFGGMYREHADVLGANLRTNVEDGFRVTAEGLYRAVQEQSAVRARVLAALDRVDVLAMPTVQLPPFPVDWDWPHEVAGQPQEHYLTWMRSCWYITLTGLPAISLPCGFTAAGLPVGIQLVGRPYGEVELLRVAASFELANPAGARRPEL</sequence>
<dbReference type="Gene3D" id="3.90.1300.10">
    <property type="entry name" value="Amidase signature (AS) domain"/>
    <property type="match status" value="1"/>
</dbReference>
<dbReference type="GO" id="GO:0003824">
    <property type="term" value="F:catalytic activity"/>
    <property type="evidence" value="ECO:0007669"/>
    <property type="project" value="InterPro"/>
</dbReference>
<evidence type="ECO:0000313" key="2">
    <source>
        <dbReference type="EMBL" id="TYP89580.1"/>
    </source>
</evidence>